<gene>
    <name evidence="2" type="ordered locus">SAR116_1513</name>
</gene>
<reference evidence="2 3" key="1">
    <citation type="journal article" date="2010" name="J. Bacteriol.">
        <title>Complete genome sequence of "Candidatus Puniceispirillum marinum" IMCC1322, a representative of the SAR116 clade in the Alphaproteobacteria.</title>
        <authorList>
            <person name="Oh H.M."/>
            <person name="Kwon K.K."/>
            <person name="Kang I."/>
            <person name="Kang S.G."/>
            <person name="Lee J.H."/>
            <person name="Kim S.J."/>
            <person name="Cho J.C."/>
        </authorList>
    </citation>
    <scope>NUCLEOTIDE SEQUENCE [LARGE SCALE GENOMIC DNA]</scope>
    <source>
        <strain evidence="2 3">IMCC1322</strain>
    </source>
</reference>
<dbReference type="Pfam" id="PF00480">
    <property type="entry name" value="ROK"/>
    <property type="match status" value="1"/>
</dbReference>
<dbReference type="OrthoDB" id="49685at2"/>
<dbReference type="GO" id="GO:0003700">
    <property type="term" value="F:DNA-binding transcription factor activity"/>
    <property type="evidence" value="ECO:0007669"/>
    <property type="project" value="InterPro"/>
</dbReference>
<dbReference type="PANTHER" id="PTHR18964">
    <property type="entry name" value="ROK (REPRESSOR, ORF, KINASE) FAMILY"/>
    <property type="match status" value="1"/>
</dbReference>
<dbReference type="PANTHER" id="PTHR18964:SF169">
    <property type="entry name" value="N-ACETYLMANNOSAMINE KINASE"/>
    <property type="match status" value="1"/>
</dbReference>
<accession>D5BU09</accession>
<dbReference type="RefSeq" id="WP_013046383.1">
    <property type="nucleotide sequence ID" value="NC_014010.1"/>
</dbReference>
<dbReference type="GO" id="GO:0009384">
    <property type="term" value="F:N-acylmannosamine kinase activity"/>
    <property type="evidence" value="ECO:0007669"/>
    <property type="project" value="UniProtKB-EC"/>
</dbReference>
<proteinExistence type="predicted"/>
<evidence type="ECO:0000259" key="1">
    <source>
        <dbReference type="Pfam" id="PF12802"/>
    </source>
</evidence>
<dbReference type="SUPFAM" id="SSF53067">
    <property type="entry name" value="Actin-like ATPase domain"/>
    <property type="match status" value="1"/>
</dbReference>
<dbReference type="InterPro" id="IPR036388">
    <property type="entry name" value="WH-like_DNA-bd_sf"/>
</dbReference>
<evidence type="ECO:0000313" key="3">
    <source>
        <dbReference type="Proteomes" id="UP000007460"/>
    </source>
</evidence>
<dbReference type="EMBL" id="CP001751">
    <property type="protein sequence ID" value="ADE39756.1"/>
    <property type="molecule type" value="Genomic_DNA"/>
</dbReference>
<dbReference type="Gene3D" id="3.30.420.40">
    <property type="match status" value="2"/>
</dbReference>
<keyword evidence="2" id="KW-0808">Transferase</keyword>
<dbReference type="InterPro" id="IPR036390">
    <property type="entry name" value="WH_DNA-bd_sf"/>
</dbReference>
<dbReference type="KEGG" id="apb:SAR116_1513"/>
<dbReference type="InterPro" id="IPR000600">
    <property type="entry name" value="ROK"/>
</dbReference>
<dbReference type="eggNOG" id="COG1940">
    <property type="taxonomic scope" value="Bacteria"/>
</dbReference>
<organism evidence="2 3">
    <name type="scientific">Puniceispirillum marinum (strain IMCC1322)</name>
    <dbReference type="NCBI Taxonomy" id="488538"/>
    <lineage>
        <taxon>Bacteria</taxon>
        <taxon>Pseudomonadati</taxon>
        <taxon>Pseudomonadota</taxon>
        <taxon>Alphaproteobacteria</taxon>
        <taxon>Candidatus Puniceispirillales</taxon>
        <taxon>Candidatus Puniceispirillaceae</taxon>
        <taxon>Candidatus Puniceispirillum</taxon>
    </lineage>
</organism>
<dbReference type="Pfam" id="PF12802">
    <property type="entry name" value="MarR_2"/>
    <property type="match status" value="1"/>
</dbReference>
<dbReference type="GO" id="GO:0019262">
    <property type="term" value="P:N-acetylneuraminate catabolic process"/>
    <property type="evidence" value="ECO:0007669"/>
    <property type="project" value="TreeGrafter"/>
</dbReference>
<evidence type="ECO:0000313" key="2">
    <source>
        <dbReference type="EMBL" id="ADE39756.1"/>
    </source>
</evidence>
<dbReference type="SUPFAM" id="SSF46785">
    <property type="entry name" value="Winged helix' DNA-binding domain"/>
    <property type="match status" value="1"/>
</dbReference>
<dbReference type="HOGENOM" id="CLU_036604_13_0_5"/>
<dbReference type="EC" id="2.7.1.60" evidence="2"/>
<protein>
    <submittedName>
        <fullName evidence="2">Transcriptional regulator, ROK family</fullName>
        <ecNumber evidence="2">2.7.1.60</ecNumber>
    </submittedName>
</protein>
<name>D5BU09_PUNMI</name>
<dbReference type="eggNOG" id="COG1846">
    <property type="taxonomic scope" value="Bacteria"/>
</dbReference>
<sequence>MAARRLGGSQLGIGDYNEKVVLYHVRHQKQVTKAEIARSSGLAAQTVSVIVNRLLKAGLLKSSSAKKTERKQVGFPAKPVILNPQAVFSIGISIGRRSLSISLVNFCCEIVKQFSATFEYPNPMFCLDFIESHFQKMVSSLTMTERDSLIGVGVSAPYGLGDRMRQTQGKDILTDNWKKINLKTFIEGLTDLPVFLEHDVKAACLADMTLTPKNERAPSYLYIFVGTVLGGAIVIEDNLFKGRFGYAGALGPMITGRSEDGKPLPVLDFASTSMIDKPLARLGTKLIAESLNNGTADSWGSDDKSNLAEIERWLETASRHLALLIINSCSILDFETIVIDGDLPKAIVEELCHRTEQELEQIDFTGLIRPNVSSGKLGHDSYALGASFLPIYARFEPTQAQFFSQTNDVNKII</sequence>
<dbReference type="Gene3D" id="1.10.10.10">
    <property type="entry name" value="Winged helix-like DNA-binding domain superfamily/Winged helix DNA-binding domain"/>
    <property type="match status" value="1"/>
</dbReference>
<keyword evidence="3" id="KW-1185">Reference proteome</keyword>
<dbReference type="InterPro" id="IPR043129">
    <property type="entry name" value="ATPase_NBD"/>
</dbReference>
<feature type="domain" description="HTH marR-type" evidence="1">
    <location>
        <begin position="20"/>
        <end position="65"/>
    </location>
</feature>
<dbReference type="InterPro" id="IPR000835">
    <property type="entry name" value="HTH_MarR-typ"/>
</dbReference>
<dbReference type="AlphaFoldDB" id="D5BU09"/>
<dbReference type="STRING" id="488538.SAR116_1513"/>
<dbReference type="Proteomes" id="UP000007460">
    <property type="component" value="Chromosome"/>
</dbReference>